<protein>
    <submittedName>
        <fullName evidence="4">Hydroquinone glucosyltransferase-like</fullName>
    </submittedName>
</protein>
<evidence type="ECO:0000313" key="3">
    <source>
        <dbReference type="Proteomes" id="UP000087171"/>
    </source>
</evidence>
<reference evidence="3" key="1">
    <citation type="journal article" date="2013" name="Nat. Biotechnol.">
        <title>Draft genome sequence of chickpea (Cicer arietinum) provides a resource for trait improvement.</title>
        <authorList>
            <person name="Varshney R.K."/>
            <person name="Song C."/>
            <person name="Saxena R.K."/>
            <person name="Azam S."/>
            <person name="Yu S."/>
            <person name="Sharpe A.G."/>
            <person name="Cannon S."/>
            <person name="Baek J."/>
            <person name="Rosen B.D."/>
            <person name="Tar'an B."/>
            <person name="Millan T."/>
            <person name="Zhang X."/>
            <person name="Ramsay L.D."/>
            <person name="Iwata A."/>
            <person name="Wang Y."/>
            <person name="Nelson W."/>
            <person name="Farmer A.D."/>
            <person name="Gaur P.M."/>
            <person name="Soderlund C."/>
            <person name="Penmetsa R.V."/>
            <person name="Xu C."/>
            <person name="Bharti A.K."/>
            <person name="He W."/>
            <person name="Winter P."/>
            <person name="Zhao S."/>
            <person name="Hane J.K."/>
            <person name="Carrasquilla-Garcia N."/>
            <person name="Condie J.A."/>
            <person name="Upadhyaya H.D."/>
            <person name="Luo M.C."/>
            <person name="Thudi M."/>
            <person name="Gowda C.L."/>
            <person name="Singh N.P."/>
            <person name="Lichtenzveig J."/>
            <person name="Gali K.K."/>
            <person name="Rubio J."/>
            <person name="Nadarajan N."/>
            <person name="Dolezel J."/>
            <person name="Bansal K.C."/>
            <person name="Xu X."/>
            <person name="Edwards D."/>
            <person name="Zhang G."/>
            <person name="Kahl G."/>
            <person name="Gil J."/>
            <person name="Singh K.B."/>
            <person name="Datta S.K."/>
            <person name="Jackson S.A."/>
            <person name="Wang J."/>
            <person name="Cook D.R."/>
        </authorList>
    </citation>
    <scope>NUCLEOTIDE SEQUENCE [LARGE SCALE GENOMIC DNA]</scope>
    <source>
        <strain evidence="3">cv. CDC Frontier</strain>
    </source>
</reference>
<dbReference type="KEGG" id="cam:101503573"/>
<dbReference type="FunFam" id="3.40.50.2000:FF:000054">
    <property type="entry name" value="Glycosyltransferase"/>
    <property type="match status" value="1"/>
</dbReference>
<dbReference type="STRING" id="3827.A0A1S2YUG1"/>
<dbReference type="OrthoDB" id="5835829at2759"/>
<sequence length="480" mass="53641">MEARTHIALVTIPVISHQVSILEFAKTLVNLYKNIFHVTCIIPTISNSLSISSKPFFDTLPSNIQCIYLPPTNFEDIIRNEVVLESQVQISVTRSMPLVRETLRSIISTSSNNMVALIVDAFAHEAHEFAKELNILSYTYFPCSAMVLSMCLYSSKLDETITCEYKDHPQPIEIPGCISVNGTDLPDSVQERTNVAYKLFLHRSKQLRLADGIIINTFLEMESKALKAISQNGILYGTTPNVYPIGPIIQTRTTIQKNKSKCLLWLDNQPPNSVLFISFGSGGTLSQDQINELALGLEFSNYKFLWVNVKPPNNKATATYLSNEEVDPLHFLPLGFLQRTRGQGLVMCDWAPQVEVLKHNAVGAFLTHCGWNSILESIMHGVSMIAWPLFAEQRSNAALVTNSLKIALRAKCNSKGIVEKEEVANLIKGVMEGLESEEIRRRVKKLQKFANCAMMEDGSSMKTLSMLALKWMGLGRPIEN</sequence>
<dbReference type="PANTHER" id="PTHR48045">
    <property type="entry name" value="UDP-GLYCOSYLTRANSFERASE 72B1"/>
    <property type="match status" value="1"/>
</dbReference>
<gene>
    <name evidence="4" type="primary">LOC101503573</name>
</gene>
<dbReference type="RefSeq" id="XP_004510115.1">
    <property type="nucleotide sequence ID" value="XM_004510058.3"/>
</dbReference>
<name>A0A1S2YUG1_CICAR</name>
<evidence type="ECO:0000313" key="4">
    <source>
        <dbReference type="RefSeq" id="XP_004510115.1"/>
    </source>
</evidence>
<dbReference type="FunFam" id="3.40.50.2000:FF:000056">
    <property type="entry name" value="Glycosyltransferase"/>
    <property type="match status" value="1"/>
</dbReference>
<dbReference type="Gene3D" id="3.40.50.2000">
    <property type="entry name" value="Glycogen Phosphorylase B"/>
    <property type="match status" value="2"/>
</dbReference>
<dbReference type="CDD" id="cd03784">
    <property type="entry name" value="GT1_Gtf-like"/>
    <property type="match status" value="1"/>
</dbReference>
<dbReference type="AlphaFoldDB" id="A0A1S2YUG1"/>
<dbReference type="Proteomes" id="UP000087171">
    <property type="component" value="Chromosome Ca7"/>
</dbReference>
<dbReference type="PANTHER" id="PTHR48045:SF18">
    <property type="entry name" value="GLYCOSYLTRANSFERASE"/>
    <property type="match status" value="1"/>
</dbReference>
<dbReference type="GO" id="GO:0008194">
    <property type="term" value="F:UDP-glycosyltransferase activity"/>
    <property type="evidence" value="ECO:0007669"/>
    <property type="project" value="InterPro"/>
</dbReference>
<dbReference type="SUPFAM" id="SSF53756">
    <property type="entry name" value="UDP-Glycosyltransferase/glycogen phosphorylase"/>
    <property type="match status" value="1"/>
</dbReference>
<evidence type="ECO:0000256" key="1">
    <source>
        <dbReference type="ARBA" id="ARBA00009995"/>
    </source>
</evidence>
<dbReference type="GeneID" id="101503573"/>
<keyword evidence="2" id="KW-0808">Transferase</keyword>
<dbReference type="PaxDb" id="3827-XP_004510115.1"/>
<comment type="similarity">
    <text evidence="1">Belongs to the UDP-glycosyltransferase family.</text>
</comment>
<keyword evidence="3" id="KW-1185">Reference proteome</keyword>
<dbReference type="Pfam" id="PF00201">
    <property type="entry name" value="UDPGT"/>
    <property type="match status" value="1"/>
</dbReference>
<reference evidence="4" key="2">
    <citation type="submission" date="2025-08" db="UniProtKB">
        <authorList>
            <consortium name="RefSeq"/>
        </authorList>
    </citation>
    <scope>IDENTIFICATION</scope>
    <source>
        <tissue evidence="4">Etiolated seedlings</tissue>
    </source>
</reference>
<proteinExistence type="inferred from homology"/>
<organism evidence="3 4">
    <name type="scientific">Cicer arietinum</name>
    <name type="common">Chickpea</name>
    <name type="synonym">Garbanzo</name>
    <dbReference type="NCBI Taxonomy" id="3827"/>
    <lineage>
        <taxon>Eukaryota</taxon>
        <taxon>Viridiplantae</taxon>
        <taxon>Streptophyta</taxon>
        <taxon>Embryophyta</taxon>
        <taxon>Tracheophyta</taxon>
        <taxon>Spermatophyta</taxon>
        <taxon>Magnoliopsida</taxon>
        <taxon>eudicotyledons</taxon>
        <taxon>Gunneridae</taxon>
        <taxon>Pentapetalae</taxon>
        <taxon>rosids</taxon>
        <taxon>fabids</taxon>
        <taxon>Fabales</taxon>
        <taxon>Fabaceae</taxon>
        <taxon>Papilionoideae</taxon>
        <taxon>50 kb inversion clade</taxon>
        <taxon>NPAAA clade</taxon>
        <taxon>Hologalegina</taxon>
        <taxon>IRL clade</taxon>
        <taxon>Cicereae</taxon>
        <taxon>Cicer</taxon>
    </lineage>
</organism>
<dbReference type="eggNOG" id="KOG1192">
    <property type="taxonomic scope" value="Eukaryota"/>
</dbReference>
<accession>A0A1S2YUG1</accession>
<dbReference type="InterPro" id="IPR002213">
    <property type="entry name" value="UDP_glucos_trans"/>
</dbReference>
<evidence type="ECO:0000256" key="2">
    <source>
        <dbReference type="ARBA" id="ARBA00022679"/>
    </source>
</evidence>